<dbReference type="InterPro" id="IPR036236">
    <property type="entry name" value="Znf_C2H2_sf"/>
</dbReference>
<feature type="compositionally biased region" description="Basic and acidic residues" evidence="13">
    <location>
        <begin position="353"/>
        <end position="378"/>
    </location>
</feature>
<dbReference type="Gene3D" id="3.30.160.60">
    <property type="entry name" value="Classic Zinc Finger"/>
    <property type="match status" value="5"/>
</dbReference>
<keyword evidence="10" id="KW-0804">Transcription</keyword>
<dbReference type="SMART" id="SM00355">
    <property type="entry name" value="ZnF_C2H2"/>
    <property type="match status" value="5"/>
</dbReference>
<reference evidence="15" key="1">
    <citation type="submission" date="2025-08" db="UniProtKB">
        <authorList>
            <consortium name="Ensembl"/>
        </authorList>
    </citation>
    <scope>IDENTIFICATION</scope>
</reference>
<feature type="compositionally biased region" description="Basic residues" evidence="13">
    <location>
        <begin position="382"/>
        <end position="401"/>
    </location>
</feature>
<dbReference type="PROSITE" id="PS50157">
    <property type="entry name" value="ZINC_FINGER_C2H2_2"/>
    <property type="match status" value="5"/>
</dbReference>
<feature type="domain" description="C2H2-type" evidence="14">
    <location>
        <begin position="402"/>
        <end position="429"/>
    </location>
</feature>
<comment type="subcellular location">
    <subcellularLocation>
        <location evidence="2">Nucleus</location>
    </subcellularLocation>
</comment>
<proteinExistence type="inferred from homology"/>
<feature type="region of interest" description="Disordered" evidence="13">
    <location>
        <begin position="174"/>
        <end position="332"/>
    </location>
</feature>
<feature type="region of interest" description="Disordered" evidence="13">
    <location>
        <begin position="90"/>
        <end position="157"/>
    </location>
</feature>
<dbReference type="SUPFAM" id="SSF57667">
    <property type="entry name" value="beta-beta-alpha zinc fingers"/>
    <property type="match status" value="3"/>
</dbReference>
<evidence type="ECO:0000256" key="5">
    <source>
        <dbReference type="ARBA" id="ARBA00022737"/>
    </source>
</evidence>
<dbReference type="FunFam" id="3.30.160.60:FF:002716">
    <property type="entry name" value="Zinc finger protein 212"/>
    <property type="match status" value="2"/>
</dbReference>
<keyword evidence="9" id="KW-0238">DNA-binding</keyword>
<evidence type="ECO:0000256" key="2">
    <source>
        <dbReference type="ARBA" id="ARBA00004123"/>
    </source>
</evidence>
<feature type="region of interest" description="Disordered" evidence="13">
    <location>
        <begin position="353"/>
        <end position="401"/>
    </location>
</feature>
<organism evidence="15 16">
    <name type="scientific">Hippocampus comes</name>
    <name type="common">Tiger tail seahorse</name>
    <dbReference type="NCBI Taxonomy" id="109280"/>
    <lineage>
        <taxon>Eukaryota</taxon>
        <taxon>Metazoa</taxon>
        <taxon>Chordata</taxon>
        <taxon>Craniata</taxon>
        <taxon>Vertebrata</taxon>
        <taxon>Euteleostomi</taxon>
        <taxon>Actinopterygii</taxon>
        <taxon>Neopterygii</taxon>
        <taxon>Teleostei</taxon>
        <taxon>Neoteleostei</taxon>
        <taxon>Acanthomorphata</taxon>
        <taxon>Syngnathiaria</taxon>
        <taxon>Syngnathiformes</taxon>
        <taxon>Syngnathoidei</taxon>
        <taxon>Syngnathidae</taxon>
        <taxon>Hippocampus</taxon>
    </lineage>
</organism>
<feature type="domain" description="C2H2-type" evidence="14">
    <location>
        <begin position="514"/>
        <end position="538"/>
    </location>
</feature>
<keyword evidence="16" id="KW-1185">Reference proteome</keyword>
<dbReference type="GO" id="GO:0008270">
    <property type="term" value="F:zinc ion binding"/>
    <property type="evidence" value="ECO:0007669"/>
    <property type="project" value="UniProtKB-KW"/>
</dbReference>
<feature type="compositionally biased region" description="Acidic residues" evidence="13">
    <location>
        <begin position="108"/>
        <end position="118"/>
    </location>
</feature>
<accession>A0A3Q2YZ30</accession>
<evidence type="ECO:0000256" key="12">
    <source>
        <dbReference type="PROSITE-ProRule" id="PRU00042"/>
    </source>
</evidence>
<feature type="compositionally biased region" description="Basic and acidic residues" evidence="13">
    <location>
        <begin position="196"/>
        <end position="206"/>
    </location>
</feature>
<evidence type="ECO:0000256" key="7">
    <source>
        <dbReference type="ARBA" id="ARBA00022833"/>
    </source>
</evidence>
<dbReference type="FunFam" id="3.30.160.60:FF:001480">
    <property type="entry name" value="Si:cabz01071911.3"/>
    <property type="match status" value="1"/>
</dbReference>
<keyword evidence="6 12" id="KW-0863">Zinc-finger</keyword>
<keyword evidence="7" id="KW-0862">Zinc</keyword>
<evidence type="ECO:0000256" key="4">
    <source>
        <dbReference type="ARBA" id="ARBA00022723"/>
    </source>
</evidence>
<dbReference type="GO" id="GO:0003677">
    <property type="term" value="F:DNA binding"/>
    <property type="evidence" value="ECO:0007669"/>
    <property type="project" value="UniProtKB-KW"/>
</dbReference>
<evidence type="ECO:0000313" key="15">
    <source>
        <dbReference type="Ensembl" id="ENSHCOP00000024292.1"/>
    </source>
</evidence>
<dbReference type="AlphaFoldDB" id="A0A3Q2YZ30"/>
<feature type="compositionally biased region" description="Basic and acidic residues" evidence="13">
    <location>
        <begin position="253"/>
        <end position="265"/>
    </location>
</feature>
<dbReference type="PANTHER" id="PTHR16515:SF49">
    <property type="entry name" value="GASTRULA ZINC FINGER PROTEIN XLCGF49.1-LIKE-RELATED"/>
    <property type="match status" value="1"/>
</dbReference>
<comment type="similarity">
    <text evidence="3">Belongs to the krueppel C2H2-type zinc-finger protein family.</text>
</comment>
<keyword evidence="8" id="KW-0805">Transcription regulation</keyword>
<evidence type="ECO:0000256" key="8">
    <source>
        <dbReference type="ARBA" id="ARBA00023015"/>
    </source>
</evidence>
<feature type="domain" description="C2H2-type" evidence="14">
    <location>
        <begin position="486"/>
        <end position="513"/>
    </location>
</feature>
<dbReference type="Ensembl" id="ENSHCOT00000017358.1">
    <property type="protein sequence ID" value="ENSHCOP00000024292.1"/>
    <property type="gene ID" value="ENSHCOG00000013501.1"/>
</dbReference>
<evidence type="ECO:0000313" key="16">
    <source>
        <dbReference type="Proteomes" id="UP000264820"/>
    </source>
</evidence>
<evidence type="ECO:0000256" key="11">
    <source>
        <dbReference type="ARBA" id="ARBA00023242"/>
    </source>
</evidence>
<comment type="function">
    <text evidence="1">May be involved in transcriptional regulation.</text>
</comment>
<keyword evidence="5" id="KW-0677">Repeat</keyword>
<dbReference type="Proteomes" id="UP000264820">
    <property type="component" value="Unplaced"/>
</dbReference>
<evidence type="ECO:0000256" key="9">
    <source>
        <dbReference type="ARBA" id="ARBA00023125"/>
    </source>
</evidence>
<protein>
    <recommendedName>
        <fullName evidence="14">C2H2-type domain-containing protein</fullName>
    </recommendedName>
</protein>
<evidence type="ECO:0000259" key="14">
    <source>
        <dbReference type="PROSITE" id="PS50157"/>
    </source>
</evidence>
<dbReference type="Pfam" id="PF00096">
    <property type="entry name" value="zf-C2H2"/>
    <property type="match status" value="5"/>
</dbReference>
<feature type="domain" description="C2H2-type" evidence="14">
    <location>
        <begin position="458"/>
        <end position="485"/>
    </location>
</feature>
<sequence length="538" mass="59845">MLKELVRERLLAAADEIFGLFQTTVASYEQQLCRAREESERHRRQLEAVCKTQIVIRVEDVKQLMGRREEIPDVKFGSSTLEQEYPQAHHIKEEEEEAGVSGLPGDGVSEESDNDPDQPPEWSQLHPGSPSEDRCGSSPRENLFALLSGGDDTEDALGSAADCEELQRMIGGREELPSRPLWGHSSLEPPRLRGLPRFEEKEREADVSESPPTGVRVKSEEGEDEAPEWSEYCEGSPRDNLLAPMSDNDDTDGPLRSDADCEDVQRLIAHQAELPAQLQVHPQPPQQDEEEAAVSALPPNGKPAEGCKEEPAELPHRSASEDRPGEGAPEGLQAPLIQIENIRGECEGEVAKRNADGEGDAGQRECSQKKTTTPDKETAPPGKKKTSQPRKRRRGLREKKKYSCPTCHKRFARAGHKARHMRTHTGEKPFGCSVCGKAFSQKTHLETHTRTHTGEKPFDCSVCGTKFARKTSVDVHMRKHTGEKPFCCSKCGKRFTIKSNLGTHMRIHTGEKPFSCLTCGQSFAHNNSLALHMHIHHQ</sequence>
<dbReference type="InterPro" id="IPR050331">
    <property type="entry name" value="Zinc_finger"/>
</dbReference>
<evidence type="ECO:0000256" key="1">
    <source>
        <dbReference type="ARBA" id="ARBA00003767"/>
    </source>
</evidence>
<reference evidence="15" key="2">
    <citation type="submission" date="2025-09" db="UniProtKB">
        <authorList>
            <consortium name="Ensembl"/>
        </authorList>
    </citation>
    <scope>IDENTIFICATION</scope>
</reference>
<keyword evidence="4" id="KW-0479">Metal-binding</keyword>
<dbReference type="PANTHER" id="PTHR16515">
    <property type="entry name" value="PR DOMAIN ZINC FINGER PROTEIN"/>
    <property type="match status" value="1"/>
</dbReference>
<keyword evidence="11" id="KW-0539">Nucleus</keyword>
<name>A0A3Q2YZ30_HIPCM</name>
<dbReference type="FunFam" id="3.30.160.60:FF:000100">
    <property type="entry name" value="Zinc finger 45-like"/>
    <property type="match status" value="1"/>
</dbReference>
<evidence type="ECO:0000256" key="13">
    <source>
        <dbReference type="SAM" id="MobiDB-lite"/>
    </source>
</evidence>
<dbReference type="FunFam" id="3.30.160.60:FF:000097">
    <property type="entry name" value="Zinc finger protein"/>
    <property type="match status" value="1"/>
</dbReference>
<evidence type="ECO:0000256" key="10">
    <source>
        <dbReference type="ARBA" id="ARBA00023163"/>
    </source>
</evidence>
<feature type="compositionally biased region" description="Basic and acidic residues" evidence="13">
    <location>
        <begin position="305"/>
        <end position="325"/>
    </location>
</feature>
<dbReference type="GeneTree" id="ENSGT01150000286958"/>
<dbReference type="InterPro" id="IPR013087">
    <property type="entry name" value="Znf_C2H2_type"/>
</dbReference>
<dbReference type="GO" id="GO:0005634">
    <property type="term" value="C:nucleus"/>
    <property type="evidence" value="ECO:0007669"/>
    <property type="project" value="UniProtKB-SubCell"/>
</dbReference>
<dbReference type="PROSITE" id="PS00028">
    <property type="entry name" value="ZINC_FINGER_C2H2_1"/>
    <property type="match status" value="5"/>
</dbReference>
<dbReference type="GO" id="GO:0010468">
    <property type="term" value="P:regulation of gene expression"/>
    <property type="evidence" value="ECO:0007669"/>
    <property type="project" value="TreeGrafter"/>
</dbReference>
<evidence type="ECO:0000256" key="3">
    <source>
        <dbReference type="ARBA" id="ARBA00006991"/>
    </source>
</evidence>
<feature type="domain" description="C2H2-type" evidence="14">
    <location>
        <begin position="430"/>
        <end position="457"/>
    </location>
</feature>
<evidence type="ECO:0000256" key="6">
    <source>
        <dbReference type="ARBA" id="ARBA00022771"/>
    </source>
</evidence>